<dbReference type="GO" id="GO:0005507">
    <property type="term" value="F:copper ion binding"/>
    <property type="evidence" value="ECO:0007669"/>
    <property type="project" value="InterPro"/>
</dbReference>
<evidence type="ECO:0000256" key="3">
    <source>
        <dbReference type="ARBA" id="ARBA00010676"/>
    </source>
</evidence>
<dbReference type="InterPro" id="IPR000323">
    <property type="entry name" value="Cu2_ascorb_mOase_N"/>
</dbReference>
<keyword evidence="6" id="KW-0479">Metal-binding</keyword>
<accession>A0A1E1WVQ8</accession>
<dbReference type="SUPFAM" id="SSF49742">
    <property type="entry name" value="PHM/PNGase F"/>
    <property type="match status" value="2"/>
</dbReference>
<dbReference type="InterPro" id="IPR014784">
    <property type="entry name" value="Cu2_ascorb_mOase-like_C"/>
</dbReference>
<protein>
    <recommendedName>
        <fullName evidence="4">peptidylglycine monooxygenase</fullName>
        <ecNumber evidence="4">1.14.17.3</ecNumber>
    </recommendedName>
</protein>
<evidence type="ECO:0000256" key="6">
    <source>
        <dbReference type="ARBA" id="ARBA00022723"/>
    </source>
</evidence>
<feature type="chain" id="PRO_5009115644" description="peptidylglycine monooxygenase" evidence="14">
    <location>
        <begin position="22"/>
        <end position="347"/>
    </location>
</feature>
<evidence type="ECO:0000256" key="8">
    <source>
        <dbReference type="ARBA" id="ARBA00023002"/>
    </source>
</evidence>
<proteinExistence type="inferred from homology"/>
<feature type="signal peptide" evidence="14">
    <location>
        <begin position="1"/>
        <end position="21"/>
    </location>
</feature>
<dbReference type="InterPro" id="IPR036939">
    <property type="entry name" value="Cu2_ascorb_mOase_N_sf"/>
</dbReference>
<dbReference type="InterPro" id="IPR014783">
    <property type="entry name" value="Cu2_ascorb_mOase_CS-2"/>
</dbReference>
<keyword evidence="7 14" id="KW-0732">Signal</keyword>
<evidence type="ECO:0000256" key="5">
    <source>
        <dbReference type="ARBA" id="ARBA00022525"/>
    </source>
</evidence>
<keyword evidence="5" id="KW-0964">Secreted</keyword>
<keyword evidence="9" id="KW-0186">Copper</keyword>
<evidence type="ECO:0000256" key="11">
    <source>
        <dbReference type="ARBA" id="ARBA00023157"/>
    </source>
</evidence>
<evidence type="ECO:0000259" key="15">
    <source>
        <dbReference type="Pfam" id="PF01082"/>
    </source>
</evidence>
<dbReference type="AlphaFoldDB" id="A0A1E1WVQ8"/>
<dbReference type="InterPro" id="IPR008977">
    <property type="entry name" value="PHM/PNGase_F_dom_sf"/>
</dbReference>
<feature type="domain" description="Copper type II ascorbate-dependent monooxygenase C-terminal" evidence="16">
    <location>
        <begin position="180"/>
        <end position="327"/>
    </location>
</feature>
<dbReference type="Pfam" id="PF03712">
    <property type="entry name" value="Cu2_monoox_C"/>
    <property type="match status" value="1"/>
</dbReference>
<evidence type="ECO:0000256" key="10">
    <source>
        <dbReference type="ARBA" id="ARBA00023033"/>
    </source>
</evidence>
<evidence type="ECO:0000313" key="17">
    <source>
        <dbReference type="EMBL" id="JAT91064.1"/>
    </source>
</evidence>
<comment type="cofactor">
    <cofactor evidence="1">
        <name>Cu(2+)</name>
        <dbReference type="ChEBI" id="CHEBI:29036"/>
    </cofactor>
</comment>
<dbReference type="Gene3D" id="2.60.120.310">
    <property type="entry name" value="Copper type II, ascorbate-dependent monooxygenase, N-terminal domain"/>
    <property type="match status" value="1"/>
</dbReference>
<name>A0A1E1WVQ8_TITOB</name>
<keyword evidence="12" id="KW-0325">Glycoprotein</keyword>
<reference evidence="17" key="1">
    <citation type="submission" date="2015-08" db="EMBL/GenBank/DDBJ databases">
        <title>Proteomic endorsed transcriptomic profile of the venom gland from Tityus obscurus.</title>
        <authorList>
            <person name="Oliveira U.C."/>
            <person name="Nishiyama M.Y.Jr."/>
            <person name="Santos M.B."/>
            <person name="Silva A.P."/>
            <person name="Chalkidis H.M."/>
            <person name="Imberg A.S."/>
            <person name="Candido D.M."/>
            <person name="Yamanouye N."/>
            <person name="Dorce V.A."/>
            <person name="Junqueira-de-Azevedo I.L."/>
        </authorList>
    </citation>
    <scope>NUCLEOTIDE SEQUENCE</scope>
    <source>
        <tissue evidence="17">Telson</tissue>
    </source>
</reference>
<dbReference type="EMBL" id="GEMQ01000125">
    <property type="protein sequence ID" value="JAT91064.1"/>
    <property type="molecule type" value="Transcribed_RNA"/>
</dbReference>
<evidence type="ECO:0000256" key="7">
    <source>
        <dbReference type="ARBA" id="ARBA00022729"/>
    </source>
</evidence>
<dbReference type="PANTHER" id="PTHR10680:SF14">
    <property type="entry name" value="PEPTIDYL-GLYCINE ALPHA-AMIDATING MONOOXYGENASE"/>
    <property type="match status" value="1"/>
</dbReference>
<evidence type="ECO:0000256" key="12">
    <source>
        <dbReference type="ARBA" id="ARBA00023180"/>
    </source>
</evidence>
<dbReference type="PANTHER" id="PTHR10680">
    <property type="entry name" value="PEPTIDYL-GLYCINE ALPHA-AMIDATING MONOOXYGENASE"/>
    <property type="match status" value="1"/>
</dbReference>
<evidence type="ECO:0000259" key="16">
    <source>
        <dbReference type="Pfam" id="PF03712"/>
    </source>
</evidence>
<comment type="subcellular location">
    <subcellularLocation>
        <location evidence="2">Secreted</location>
    </subcellularLocation>
</comment>
<evidence type="ECO:0000256" key="14">
    <source>
        <dbReference type="SAM" id="SignalP"/>
    </source>
</evidence>
<dbReference type="Pfam" id="PF01082">
    <property type="entry name" value="Cu2_monooxygen"/>
    <property type="match status" value="1"/>
</dbReference>
<comment type="catalytic activity">
    <reaction evidence="13">
        <text>a [peptide]-C-terminal glycine + 2 L-ascorbate + O2 = a [peptide]-C-terminal (2S)-2-hydroxyglycine + 2 monodehydro-L-ascorbate radical + H2O</text>
        <dbReference type="Rhea" id="RHEA:21452"/>
        <dbReference type="Rhea" id="RHEA-COMP:13486"/>
        <dbReference type="Rhea" id="RHEA-COMP:15321"/>
        <dbReference type="ChEBI" id="CHEBI:15377"/>
        <dbReference type="ChEBI" id="CHEBI:15379"/>
        <dbReference type="ChEBI" id="CHEBI:38290"/>
        <dbReference type="ChEBI" id="CHEBI:59513"/>
        <dbReference type="ChEBI" id="CHEBI:137000"/>
        <dbReference type="ChEBI" id="CHEBI:142768"/>
        <dbReference type="EC" id="1.14.17.3"/>
    </reaction>
</comment>
<dbReference type="GO" id="GO:0004504">
    <property type="term" value="F:peptidylglycine monooxygenase activity"/>
    <property type="evidence" value="ECO:0007669"/>
    <property type="project" value="UniProtKB-EC"/>
</dbReference>
<dbReference type="Gene3D" id="2.60.120.230">
    <property type="match status" value="1"/>
</dbReference>
<keyword evidence="11" id="KW-1015">Disulfide bond</keyword>
<dbReference type="InterPro" id="IPR024548">
    <property type="entry name" value="Cu2_monoox_C"/>
</dbReference>
<comment type="similarity">
    <text evidence="3">Belongs to the copper type II ascorbate-dependent monooxygenase family.</text>
</comment>
<keyword evidence="10 17" id="KW-0503">Monooxygenase</keyword>
<dbReference type="EC" id="1.14.17.3" evidence="4"/>
<keyword evidence="8" id="KW-0560">Oxidoreductase</keyword>
<dbReference type="GO" id="GO:0005576">
    <property type="term" value="C:extracellular region"/>
    <property type="evidence" value="ECO:0007669"/>
    <property type="project" value="UniProtKB-SubCell"/>
</dbReference>
<evidence type="ECO:0000256" key="2">
    <source>
        <dbReference type="ARBA" id="ARBA00004613"/>
    </source>
</evidence>
<dbReference type="PROSITE" id="PS00085">
    <property type="entry name" value="CU2_MONOOXYGENASE_2"/>
    <property type="match status" value="1"/>
</dbReference>
<sequence>MAKHLFVSSLFLIQLSSLCFAYRKLEMLMPNVQPLHNETYFCTSFKMNKHEHEYVVKFEPNATMHVAHHILIYGCEEPGLVQRDTPRIVWNCGEMMGSNSEYVSAPICAEGSQVIYAWARDAPALNLPEGVGFKVGKGSGINYLVLQVHYADVTRFLNGGTDHSGIILTLLPGSDKSVTKRAGVYLLGTSGFIRAKQLEHMETACKIDKRLVIHPFAFRTHTHALGKAVSGYVIDRDSGKWKLIGKHNPLEPQMFYPVKDKHLVIQEGDVLAARCTMYNFRNRITSIGSTAEDEMCNFYMMYYVEGDEILDDKYCFSMGPPAYYWDNDELVGDVPKWVDEDASSLRE</sequence>
<evidence type="ECO:0000256" key="4">
    <source>
        <dbReference type="ARBA" id="ARBA00012689"/>
    </source>
</evidence>
<feature type="domain" description="Copper type II ascorbate-dependent monooxygenase N-terminal" evidence="15">
    <location>
        <begin position="26"/>
        <end position="154"/>
    </location>
</feature>
<organism evidence="17">
    <name type="scientific">Tityus obscurus</name>
    <name type="common">Amazonian scorpion</name>
    <name type="synonym">Tityus cambridgei</name>
    <dbReference type="NCBI Taxonomy" id="1221240"/>
    <lineage>
        <taxon>Eukaryota</taxon>
        <taxon>Metazoa</taxon>
        <taxon>Ecdysozoa</taxon>
        <taxon>Arthropoda</taxon>
        <taxon>Chelicerata</taxon>
        <taxon>Arachnida</taxon>
        <taxon>Scorpiones</taxon>
        <taxon>Buthida</taxon>
        <taxon>Buthoidea</taxon>
        <taxon>Buthidae</taxon>
        <taxon>Tityus</taxon>
    </lineage>
</organism>
<evidence type="ECO:0000256" key="1">
    <source>
        <dbReference type="ARBA" id="ARBA00001973"/>
    </source>
</evidence>
<evidence type="ECO:0000256" key="13">
    <source>
        <dbReference type="ARBA" id="ARBA00048431"/>
    </source>
</evidence>
<dbReference type="FunFam" id="2.60.120.310:FF:000005">
    <property type="entry name" value="Peptidylglycine alpha-hydroxylating monooxygenase"/>
    <property type="match status" value="1"/>
</dbReference>
<evidence type="ECO:0000256" key="9">
    <source>
        <dbReference type="ARBA" id="ARBA00023008"/>
    </source>
</evidence>